<proteinExistence type="predicted"/>
<dbReference type="InterPro" id="IPR009492">
    <property type="entry name" value="TniQ"/>
</dbReference>
<reference evidence="4" key="1">
    <citation type="journal article" date="2019" name="Int. J. Syst. Evol. Microbiol.">
        <title>The Global Catalogue of Microorganisms (GCM) 10K type strain sequencing project: providing services to taxonomists for standard genome sequencing and annotation.</title>
        <authorList>
            <consortium name="The Broad Institute Genomics Platform"/>
            <consortium name="The Broad Institute Genome Sequencing Center for Infectious Disease"/>
            <person name="Wu L."/>
            <person name="Ma J."/>
        </authorList>
    </citation>
    <scope>NUCLEOTIDE SEQUENCE [LARGE SCALE GENOMIC DNA]</scope>
    <source>
        <strain evidence="4">JCM 15443</strain>
    </source>
</reference>
<evidence type="ECO:0008006" key="5">
    <source>
        <dbReference type="Google" id="ProtNLM"/>
    </source>
</evidence>
<dbReference type="EMBL" id="BMOM01000060">
    <property type="protein sequence ID" value="GGM22291.1"/>
    <property type="molecule type" value="Genomic_DNA"/>
</dbReference>
<evidence type="ECO:0000259" key="1">
    <source>
        <dbReference type="Pfam" id="PF06527"/>
    </source>
</evidence>
<evidence type="ECO:0000313" key="4">
    <source>
        <dbReference type="Proteomes" id="UP000661918"/>
    </source>
</evidence>
<feature type="domain" description="Insertion element IS402-like" evidence="2">
    <location>
        <begin position="349"/>
        <end position="423"/>
    </location>
</feature>
<gene>
    <name evidence="3" type="ORF">GCM10010841_32710</name>
</gene>
<dbReference type="Pfam" id="PF13340">
    <property type="entry name" value="DUF4096"/>
    <property type="match status" value="1"/>
</dbReference>
<evidence type="ECO:0000259" key="2">
    <source>
        <dbReference type="Pfam" id="PF13340"/>
    </source>
</evidence>
<name>A0ABQ2H1G6_9DEIO</name>
<dbReference type="Pfam" id="PF06527">
    <property type="entry name" value="TniQ"/>
    <property type="match status" value="1"/>
</dbReference>
<protein>
    <recommendedName>
        <fullName evidence="5">Transposase</fullName>
    </recommendedName>
</protein>
<dbReference type="InterPro" id="IPR025161">
    <property type="entry name" value="IS402-like_dom"/>
</dbReference>
<dbReference type="RefSeq" id="WP_188905420.1">
    <property type="nucleotide sequence ID" value="NZ_BMOM01000060.1"/>
</dbReference>
<accession>A0ABQ2H1G6</accession>
<sequence length="498" mass="55005">MIVLRLRPGPAKDEVLTSWVTRLATEQMMRPSRLTNCLGLRGFWRQDPDLNATPEQLAGLAQATLCRLGQVEALTLAPIKRRLTARPDVARPPLLVLLGRHRGTRNVAGHPACPACLREGRAYLRSWRLATTVACPRHGTMLVENCRHCGAPISVTRAHFQKAQCAQTLPWTPERCWRCWERLPLGGVVPTPALTHVLGLQCLMDAAVHSGEARVGDLSLNAADLTGLLHPLTHVLLGLRPKVPPSVFDDLRAPLGLPPGVRAAGARPVLELLPPADRFQVVALAGWLLRDGLVSLLPELRVRGVRFTDLLPESTWPTPAWLRDLVHDQLARRPRQRRLTSLPTDFQRLTDEQWDRLAPLLTRAPGAVRSGGRARAPRDVFEGFLRRTTAGTTEDQWNHIPGVPRIKTTITHLKRWARTGQLDDALSELLNHLAEHGLSPDEPTTSALNSDPPLWVRQTLGALLAPRTLSVLARLGSTHHASLWNAALRLGLQEVQTA</sequence>
<keyword evidence="4" id="KW-1185">Reference proteome</keyword>
<dbReference type="Proteomes" id="UP000661918">
    <property type="component" value="Unassembled WGS sequence"/>
</dbReference>
<feature type="domain" description="TniQ" evidence="1">
    <location>
        <begin position="6"/>
        <end position="142"/>
    </location>
</feature>
<evidence type="ECO:0000313" key="3">
    <source>
        <dbReference type="EMBL" id="GGM22291.1"/>
    </source>
</evidence>
<comment type="caution">
    <text evidence="3">The sequence shown here is derived from an EMBL/GenBank/DDBJ whole genome shotgun (WGS) entry which is preliminary data.</text>
</comment>
<organism evidence="3 4">
    <name type="scientific">Deinococcus aerophilus</name>
    <dbReference type="NCBI Taxonomy" id="522488"/>
    <lineage>
        <taxon>Bacteria</taxon>
        <taxon>Thermotogati</taxon>
        <taxon>Deinococcota</taxon>
        <taxon>Deinococci</taxon>
        <taxon>Deinococcales</taxon>
        <taxon>Deinococcaceae</taxon>
        <taxon>Deinococcus</taxon>
    </lineage>
</organism>